<evidence type="ECO:0000313" key="8">
    <source>
        <dbReference type="Proteomes" id="UP000245884"/>
    </source>
</evidence>
<name>A0A316V1E8_9BASI</name>
<organism evidence="7 8">
    <name type="scientific">Jaminaea rosea</name>
    <dbReference type="NCBI Taxonomy" id="1569628"/>
    <lineage>
        <taxon>Eukaryota</taxon>
        <taxon>Fungi</taxon>
        <taxon>Dikarya</taxon>
        <taxon>Basidiomycota</taxon>
        <taxon>Ustilaginomycotina</taxon>
        <taxon>Exobasidiomycetes</taxon>
        <taxon>Microstromatales</taxon>
        <taxon>Microstromatales incertae sedis</taxon>
        <taxon>Jaminaea</taxon>
    </lineage>
</organism>
<dbReference type="EMBL" id="KZ819662">
    <property type="protein sequence ID" value="PWN31074.1"/>
    <property type="molecule type" value="Genomic_DNA"/>
</dbReference>
<keyword evidence="2" id="KW-0378">Hydrolase</keyword>
<keyword evidence="4" id="KW-0812">Transmembrane</keyword>
<dbReference type="InterPro" id="IPR017853">
    <property type="entry name" value="GH"/>
</dbReference>
<evidence type="ECO:0000256" key="4">
    <source>
        <dbReference type="SAM" id="Phobius"/>
    </source>
</evidence>
<dbReference type="GO" id="GO:0000272">
    <property type="term" value="P:polysaccharide catabolic process"/>
    <property type="evidence" value="ECO:0007669"/>
    <property type="project" value="InterPro"/>
</dbReference>
<dbReference type="STRING" id="1569628.A0A316V1E8"/>
<keyword evidence="3" id="KW-0326">Glycosidase</keyword>
<dbReference type="RefSeq" id="XP_025365686.1">
    <property type="nucleotide sequence ID" value="XM_025509502.1"/>
</dbReference>
<feature type="domain" description="Glycoside hydrolase family 5" evidence="6">
    <location>
        <begin position="104"/>
        <end position="400"/>
    </location>
</feature>
<dbReference type="Proteomes" id="UP000245884">
    <property type="component" value="Unassembled WGS sequence"/>
</dbReference>
<accession>A0A316V1E8</accession>
<gene>
    <name evidence="7" type="ORF">BDZ90DRAFT_32809</name>
</gene>
<evidence type="ECO:0000259" key="6">
    <source>
        <dbReference type="Pfam" id="PF00150"/>
    </source>
</evidence>
<proteinExistence type="inferred from homology"/>
<feature type="signal peptide" evidence="5">
    <location>
        <begin position="1"/>
        <end position="19"/>
    </location>
</feature>
<dbReference type="AlphaFoldDB" id="A0A316V1E8"/>
<dbReference type="InterPro" id="IPR001547">
    <property type="entry name" value="Glyco_hydro_5"/>
</dbReference>
<feature type="transmembrane region" description="Helical" evidence="4">
    <location>
        <begin position="660"/>
        <end position="681"/>
    </location>
</feature>
<comment type="similarity">
    <text evidence="1">Belongs to the glycosyl hydrolase 5 (cellulase A) family.</text>
</comment>
<evidence type="ECO:0000313" key="7">
    <source>
        <dbReference type="EMBL" id="PWN31074.1"/>
    </source>
</evidence>
<dbReference type="GeneID" id="37031325"/>
<reference evidence="7 8" key="1">
    <citation type="journal article" date="2018" name="Mol. Biol. Evol.">
        <title>Broad Genomic Sampling Reveals a Smut Pathogenic Ancestry of the Fungal Clade Ustilaginomycotina.</title>
        <authorList>
            <person name="Kijpornyongpan T."/>
            <person name="Mondo S.J."/>
            <person name="Barry K."/>
            <person name="Sandor L."/>
            <person name="Lee J."/>
            <person name="Lipzen A."/>
            <person name="Pangilinan J."/>
            <person name="LaButti K."/>
            <person name="Hainaut M."/>
            <person name="Henrissat B."/>
            <person name="Grigoriev I.V."/>
            <person name="Spatafora J.W."/>
            <person name="Aime M.C."/>
        </authorList>
    </citation>
    <scope>NUCLEOTIDE SEQUENCE [LARGE SCALE GENOMIC DNA]</scope>
    <source>
        <strain evidence="7 8">MCA 5214</strain>
    </source>
</reference>
<keyword evidence="8" id="KW-1185">Reference proteome</keyword>
<keyword evidence="5" id="KW-0732">Signal</keyword>
<dbReference type="PANTHER" id="PTHR31263">
    <property type="entry name" value="CELLULASE FAMILY PROTEIN (AFU_ORTHOLOGUE AFUA_5G14560)"/>
    <property type="match status" value="1"/>
</dbReference>
<dbReference type="SUPFAM" id="SSF51445">
    <property type="entry name" value="(Trans)glycosidases"/>
    <property type="match status" value="1"/>
</dbReference>
<keyword evidence="4" id="KW-0472">Membrane</keyword>
<evidence type="ECO:0000256" key="3">
    <source>
        <dbReference type="ARBA" id="ARBA00023295"/>
    </source>
</evidence>
<dbReference type="Gene3D" id="3.20.20.80">
    <property type="entry name" value="Glycosidases"/>
    <property type="match status" value="1"/>
</dbReference>
<dbReference type="Pfam" id="PF00150">
    <property type="entry name" value="Cellulase"/>
    <property type="match status" value="1"/>
</dbReference>
<dbReference type="GO" id="GO:0004553">
    <property type="term" value="F:hydrolase activity, hydrolyzing O-glycosyl compounds"/>
    <property type="evidence" value="ECO:0007669"/>
    <property type="project" value="InterPro"/>
</dbReference>
<dbReference type="PANTHER" id="PTHR31263:SF0">
    <property type="entry name" value="CELLULASE FAMILY PROTEIN (AFU_ORTHOLOGUE AFUA_5G14560)"/>
    <property type="match status" value="1"/>
</dbReference>
<feature type="chain" id="PRO_5016320050" evidence="5">
    <location>
        <begin position="20"/>
        <end position="683"/>
    </location>
</feature>
<protein>
    <submittedName>
        <fullName evidence="7">Cellulase</fullName>
    </submittedName>
</protein>
<evidence type="ECO:0000256" key="5">
    <source>
        <dbReference type="SAM" id="SignalP"/>
    </source>
</evidence>
<evidence type="ECO:0000256" key="1">
    <source>
        <dbReference type="ARBA" id="ARBA00005641"/>
    </source>
</evidence>
<keyword evidence="4" id="KW-1133">Transmembrane helix</keyword>
<evidence type="ECO:0000256" key="2">
    <source>
        <dbReference type="ARBA" id="ARBA00022801"/>
    </source>
</evidence>
<dbReference type="OrthoDB" id="442731at2759"/>
<sequence length="683" mass="74083">MRPAKSILLLAATLGAALAQTSAAPSSAAPSTLADAPLLLSWTPPLSTRGRYVVDAIGKRFHLRSGNLHGASGTYLGRGDYDDAANHHAGEVAYQTILCLDRKPLDDLVDDIIALGVNSIRLPFSNEMIHAEAYVPDKALGANPQLRNKTPLEVFDEVIKALTKKGLAVILNNHTVKSLWCCGLDQNARWNDAQSTELWIRDWVYIVSRYANNSRVVGTALYNEVRRDLFTDPIWGGGGDPDWYTASMMAASRIQREASRDVLIVIEGINWVGVPIPSLPHYRPELDPVRHLSHALPYPDKLVYSSHFYAYTGPNATGAGGGFGSTNDPTYGDLSTEKLRSTFNALAGYVATAVDAVQQHYTAPVWISEFGVGGRNDFSAVDRRWWANFTQILRDGDLDFAVWPLLGWQENGQGDLWALNAYDSQGAKLSILDSGDWRLSGWRNLTNDSTYSRNDAVEPVEVWRMLAPDWGSQQQSNWLLTHNPSQSGSNKASCPDGLRLQGLSHTPNPRGLCTDVHFGRNLWDATNDLTVVQSQQHVSKDWARGYTKFECPSRSFLVGYSYSAPMSKSAVCAPIVSEAPTTNATLAMRRTVWFDGGSNAAATVHGDFAGPGTSAGACDEGELAVGYAFTNKGKVGGPPAALLCESYDGKQREGGQASGAASRGIALLLSFIAMAVTSLMLRA</sequence>